<evidence type="ECO:0000256" key="1">
    <source>
        <dbReference type="ARBA" id="ARBA00022729"/>
    </source>
</evidence>
<evidence type="ECO:0000256" key="3">
    <source>
        <dbReference type="SAM" id="MobiDB-lite"/>
    </source>
</evidence>
<dbReference type="EMBL" id="CP088156">
    <property type="protein sequence ID" value="UFZ01661.1"/>
    <property type="molecule type" value="Genomic_DNA"/>
</dbReference>
<reference evidence="6" key="1">
    <citation type="journal article" date="2024" name="Antonie Van Leeuwenhoek">
        <title>Bradyrhizobium ontarionense sp. nov., a novel bacterial symbiont isolated from Aeschynomene indica (Indian jointvetch), harbours photosynthesis, nitrogen fixation and nitrous oxide (N2O) reductase genes.</title>
        <authorList>
            <person name="Bromfield E.S.P."/>
            <person name="Cloutier S."/>
        </authorList>
    </citation>
    <scope>NUCLEOTIDE SEQUENCE</scope>
    <source>
        <strain evidence="6">A19</strain>
    </source>
</reference>
<dbReference type="SUPFAM" id="SSF51126">
    <property type="entry name" value="Pectin lyase-like"/>
    <property type="match status" value="1"/>
</dbReference>
<keyword evidence="1" id="KW-0732">Signal</keyword>
<keyword evidence="2" id="KW-0325">Glycoprotein</keyword>
<dbReference type="Pfam" id="PF11765">
    <property type="entry name" value="Hyphal_reg_CWP"/>
    <property type="match status" value="1"/>
</dbReference>
<feature type="compositionally biased region" description="Low complexity" evidence="3">
    <location>
        <begin position="351"/>
        <end position="366"/>
    </location>
</feature>
<keyword evidence="7" id="KW-1185">Reference proteome</keyword>
<protein>
    <submittedName>
        <fullName evidence="6">VCBS domain-containing protein</fullName>
    </submittedName>
</protein>
<evidence type="ECO:0000313" key="7">
    <source>
        <dbReference type="Proteomes" id="UP001431010"/>
    </source>
</evidence>
<evidence type="ECO:0000259" key="4">
    <source>
        <dbReference type="Pfam" id="PF04773"/>
    </source>
</evidence>
<sequence length="2118" mass="214604">MNYAGKFEAALFSDGLNAHAHAHVRLDAPPAHAPADAIVVADAHFLFNADFKRSGVDLILSADGREVLLPDYFKGEKRAALASPDGAHLTGELVNALSGSVQLSQAGAAAAAGKVIGHVTKLQGTATAVRNGVSILLHQGDNVEKGDVVQSGSDSTLGITFIDGTVFGLSSNARMVLNEMVYDPNGSNNSSLISLVAGTISFVAGETAKHGDMKVDTPVATMGIRGTAVLVEIDFTVPGQGGLPDAKFQVLVEPDGRTGSYVLFDKTTLQPIAVVNQAGQQIQISNGVVNQSAVPLSPDIQKLINDVFTLKFTDNTNPKSTTHFTDIGVLQTLTPLTLANGTSAVPTFLVTDTSSTPTTSTTSEPPSHIPGPPEVRILDATGRLTSAFGLTERAGQTGNSTDLDAVLSRVNFTDVNGGDRPTVSVSFKAYTYKTAQQGDVTGALSQLQLQDVLATAVKISVAADPGNVNHGSATLTYSVPDNTFDFLAAGETLTLTYVVRVDTNFPVANEFKEVPITITVTGTNDVPVITTSARTITFTGGTSVPGGPLTSDDPTSGSLNFTDVDLTDSHTVSAKLASAVLQGGGSIPPTPLALFEQALTAQLASDSTGSGTGKVNWSFGNLPVYVADFIPAGQTLTLTYTVTVTDSQGAASTQMITVTITGTDDPAVVWIATTQGQSGESHAASVLLWSDGANWETGLAPTAADDVIIITDQLHGLTPAFPVTIDAAAFARSVSLNDFGGGAVPELDNHGTLAISGALTAKADARIYNFGSATISVGGLAQILDQSVLNNAGKVVLAGGGEFGAAASITNSGRIELSGGTLTVRGDVENTADESSGLIQVDTGATLALAGGSIDGGTILIQGTPVIHTFGTLESGFQVAQRADGVLALQGGATISNGGLDNFGRIEVSGSGNAVSNESVTNSGLIDIKANGGLTLDLDTGIDNAEGLITVEQSAKLTLSEAHLTGGTLTNEVGGTVALTGHAALIGGTLGNFGVVAISGSGNVLEDESVTNANAAAITIALSGVLALTGTNIAGGAITNDGLIEVTGDSTIDGSAVAGGAIVIGAWGDGNGGGNIHAVVTTEDGPPETPWTPVTLTIQGGAMFTDAVIAVSDGSVLEVASSKGATLAGVSVDNLGTVQIGQDALLLLEDSTITGGDLVNRGTVHIETAAATTFESVHIDNAGGEIIIDDDGDAPVPSTLVLDGGTSLTGGTLSVGVVGTLEITGYDVTLSDMHVDNSGVFTVDLGAMLALAGTDVSGGGTLYIYGTITASGFTSIGGSVINDGTIEIVGGTFEITGSISGSGTIAIDPGAILHLASGSTQTIDFSGDGSSELVVDDTSFAARITGLGVSDKIDLSTVHWSSATTASYDSETGVLTVSDGAGHSVNLTLSGADYSGAHFVGSSDGQGGTLITLAAADAAPVIADPEQAGAITETIGQTASSVADSVGGTIHFGDVDLTDRPTAAILANAQSVTWTAADHHTNLSDQLTSGQIAALEQALQLAQSGTTNNGSVGWTYAIPDGSLDFLGEGQSVTVTSTVTLDDHRGGTATSSIVVTITGTNDQPVVTSDVQTAEIAERVGKSGSDLRDTASGTITFADADVTDTHVIKVTDVVVSGADDGLPSDTSILMSWLSLGRLTDSGHGGAGAQPWTFSAKDKVFDYLGADQQVTLTYTVEIDDGHGGVVDVPITITVKGAEDAPVIVGETNPTVQTVILSERAAVLATGTTVNAEGMATETFDQLSDGSDTNEGRAHGSFYSQALHATFTADGNAGVVHGSSSASAAPYMPGGQDQTNYLSIGGHAQETITFDSAKNSFGLYWGSVDSYNSISFYNGNKLVASYTGSDVAPLIANGGQGSFASNGYVEFLGLSPFNKVVLASSQNAFELDNVSAGSIADQPVKLASDMSGTLTILDKDFGDTLTASVLGNGVVKYNGSSSLPADAHVQALADAGAISFDSATSDGDTETLHWSYHPADVNLDFLKPGDTLTVTYQAEVSDGHGSSGTKALTVTLVGNGASTVNGTSQDDTFVNVGDGVTIFGKGGNDSFVFNPHFGSATIGDFDVNKDTIEIDHSLFASIEAILGAARTVNGDTIITDAAHDTITLKGVTVTQLQHHQNDFHIV</sequence>
<evidence type="ECO:0000256" key="2">
    <source>
        <dbReference type="ARBA" id="ARBA00023180"/>
    </source>
</evidence>
<dbReference type="Pfam" id="PF04773">
    <property type="entry name" value="FecR"/>
    <property type="match status" value="1"/>
</dbReference>
<evidence type="ECO:0000259" key="5">
    <source>
        <dbReference type="Pfam" id="PF11765"/>
    </source>
</evidence>
<name>A0ABY3R495_9BRAD</name>
<dbReference type="InterPro" id="IPR006860">
    <property type="entry name" value="FecR"/>
</dbReference>
<dbReference type="InterPro" id="IPR021031">
    <property type="entry name" value="Hyphal-reg_cell_wall_N"/>
</dbReference>
<accession>A0ABY3R495</accession>
<feature type="domain" description="Hyphally-regulated cell wall protein N-terminal" evidence="5">
    <location>
        <begin position="1247"/>
        <end position="1405"/>
    </location>
</feature>
<dbReference type="Proteomes" id="UP001431010">
    <property type="component" value="Chromosome"/>
</dbReference>
<dbReference type="PANTHER" id="PTHR38731:SF3">
    <property type="entry name" value="BLL6125 PROTEIN"/>
    <property type="match status" value="1"/>
</dbReference>
<dbReference type="PANTHER" id="PTHR38731">
    <property type="entry name" value="LIPL45-RELATED LIPOPROTEIN-RELATED"/>
    <property type="match status" value="1"/>
</dbReference>
<feature type="region of interest" description="Disordered" evidence="3">
    <location>
        <begin position="351"/>
        <end position="373"/>
    </location>
</feature>
<organism evidence="6 7">
    <name type="scientific">Bradyrhizobium ontarionense</name>
    <dbReference type="NCBI Taxonomy" id="2898149"/>
    <lineage>
        <taxon>Bacteria</taxon>
        <taxon>Pseudomonadati</taxon>
        <taxon>Pseudomonadota</taxon>
        <taxon>Alphaproteobacteria</taxon>
        <taxon>Hyphomicrobiales</taxon>
        <taxon>Nitrobacteraceae</taxon>
        <taxon>Bradyrhizobium</taxon>
    </lineage>
</organism>
<feature type="domain" description="FecR protein" evidence="4">
    <location>
        <begin position="147"/>
        <end position="232"/>
    </location>
</feature>
<dbReference type="NCBIfam" id="TIGR01965">
    <property type="entry name" value="VCBS_repeat"/>
    <property type="match status" value="3"/>
</dbReference>
<gene>
    <name evidence="6" type="ORF">LQG66_20290</name>
</gene>
<evidence type="ECO:0000313" key="6">
    <source>
        <dbReference type="EMBL" id="UFZ01661.1"/>
    </source>
</evidence>
<dbReference type="InterPro" id="IPR010221">
    <property type="entry name" value="VCBS_dom"/>
</dbReference>
<dbReference type="InterPro" id="IPR011050">
    <property type="entry name" value="Pectin_lyase_fold/virulence"/>
</dbReference>
<dbReference type="RefSeq" id="WP_231317455.1">
    <property type="nucleotide sequence ID" value="NZ_CP088156.1"/>
</dbReference>
<proteinExistence type="predicted"/>